<gene>
    <name evidence="2" type="ORF">CYMTET_21171</name>
</gene>
<evidence type="ECO:0000313" key="3">
    <source>
        <dbReference type="Proteomes" id="UP001190700"/>
    </source>
</evidence>
<sequence length="300" mass="32356">MEDSGDESFSPSSSEADAEEPLGEPSISDSDAQPQESLPVSGTQLNQEQTNPSVVEENDEEQAFDFQFAAPFSVNCKSTFKLHEGAAEWSRLRSPFSILNDHQGIAAAHEFLSGKVRTNLPKESGDNQDTEESFLWVTRRPEVEVKAGGAKGARNPDQAIPLRTLQEYAGCRALLLQAATNRSISNLLRIETANIGGGELQSSQGTNQLQWDASGCRRLPGVEMSDDLCTVLCRRQPGAPSASWSPLFTAAPLPDVPTTASWLIRIGSCCTLQGAFHVGLGHPDTELLCFSSDGDIDHLP</sequence>
<reference evidence="2 3" key="1">
    <citation type="journal article" date="2015" name="Genome Biol. Evol.">
        <title>Comparative Genomics of a Bacterivorous Green Alga Reveals Evolutionary Causalities and Consequences of Phago-Mixotrophic Mode of Nutrition.</title>
        <authorList>
            <person name="Burns J.A."/>
            <person name="Paasch A."/>
            <person name="Narechania A."/>
            <person name="Kim E."/>
        </authorList>
    </citation>
    <scope>NUCLEOTIDE SEQUENCE [LARGE SCALE GENOMIC DNA]</scope>
    <source>
        <strain evidence="2 3">PLY_AMNH</strain>
    </source>
</reference>
<proteinExistence type="predicted"/>
<dbReference type="AlphaFoldDB" id="A0AAE0G2V6"/>
<organism evidence="2 3">
    <name type="scientific">Cymbomonas tetramitiformis</name>
    <dbReference type="NCBI Taxonomy" id="36881"/>
    <lineage>
        <taxon>Eukaryota</taxon>
        <taxon>Viridiplantae</taxon>
        <taxon>Chlorophyta</taxon>
        <taxon>Pyramimonadophyceae</taxon>
        <taxon>Pyramimonadales</taxon>
        <taxon>Pyramimonadaceae</taxon>
        <taxon>Cymbomonas</taxon>
    </lineage>
</organism>
<comment type="caution">
    <text evidence="2">The sequence shown here is derived from an EMBL/GenBank/DDBJ whole genome shotgun (WGS) entry which is preliminary data.</text>
</comment>
<feature type="non-terminal residue" evidence="2">
    <location>
        <position position="300"/>
    </location>
</feature>
<feature type="region of interest" description="Disordered" evidence="1">
    <location>
        <begin position="1"/>
        <end position="58"/>
    </location>
</feature>
<dbReference type="EMBL" id="LGRX02010394">
    <property type="protein sequence ID" value="KAK3270432.1"/>
    <property type="molecule type" value="Genomic_DNA"/>
</dbReference>
<feature type="compositionally biased region" description="Polar residues" evidence="1">
    <location>
        <begin position="27"/>
        <end position="53"/>
    </location>
</feature>
<keyword evidence="3" id="KW-1185">Reference proteome</keyword>
<evidence type="ECO:0000256" key="1">
    <source>
        <dbReference type="SAM" id="MobiDB-lite"/>
    </source>
</evidence>
<accession>A0AAE0G2V6</accession>
<protein>
    <submittedName>
        <fullName evidence="2">Uncharacterized protein</fullName>
    </submittedName>
</protein>
<name>A0AAE0G2V6_9CHLO</name>
<evidence type="ECO:0000313" key="2">
    <source>
        <dbReference type="EMBL" id="KAK3270432.1"/>
    </source>
</evidence>
<dbReference type="Proteomes" id="UP001190700">
    <property type="component" value="Unassembled WGS sequence"/>
</dbReference>